<keyword evidence="2" id="KW-0547">Nucleotide-binding</keyword>
<dbReference type="InterPro" id="IPR047661">
    <property type="entry name" value="IstB"/>
</dbReference>
<comment type="similarity">
    <text evidence="1">Belongs to the IS21/IS1162 putative ATP-binding protein family.</text>
</comment>
<dbReference type="PANTHER" id="PTHR30050">
    <property type="entry name" value="CHROMOSOMAL REPLICATION INITIATOR PROTEIN DNAA"/>
    <property type="match status" value="1"/>
</dbReference>
<dbReference type="Gene3D" id="3.40.50.300">
    <property type="entry name" value="P-loop containing nucleotide triphosphate hydrolases"/>
    <property type="match status" value="1"/>
</dbReference>
<dbReference type="AlphaFoldDB" id="A0A6G8F3I7"/>
<organism evidence="5">
    <name type="scientific">uncultured Muribaculaceae bacterium</name>
    <dbReference type="NCBI Taxonomy" id="2301481"/>
    <lineage>
        <taxon>Bacteria</taxon>
        <taxon>Pseudomonadati</taxon>
        <taxon>Bacteroidota</taxon>
        <taxon>Bacteroidia</taxon>
        <taxon>Bacteroidales</taxon>
        <taxon>Muribaculaceae</taxon>
        <taxon>environmental samples</taxon>
    </lineage>
</organism>
<evidence type="ECO:0000259" key="4">
    <source>
        <dbReference type="SMART" id="SM00382"/>
    </source>
</evidence>
<dbReference type="EMBL" id="MT002444">
    <property type="protein sequence ID" value="QIM10794.1"/>
    <property type="molecule type" value="Genomic_DNA"/>
</dbReference>
<proteinExistence type="inferred from homology"/>
<accession>A0A6G8F3I7</accession>
<keyword evidence="3 5" id="KW-0067">ATP-binding</keyword>
<dbReference type="PIRSF" id="PIRSF003073">
    <property type="entry name" value="DNAC_TnpB_IstB"/>
    <property type="match status" value="1"/>
</dbReference>
<dbReference type="InterPro" id="IPR003593">
    <property type="entry name" value="AAA+_ATPase"/>
</dbReference>
<name>A0A6G8F3I7_9BACT</name>
<dbReference type="GO" id="GO:0005524">
    <property type="term" value="F:ATP binding"/>
    <property type="evidence" value="ECO:0007669"/>
    <property type="project" value="UniProtKB-KW"/>
</dbReference>
<feature type="domain" description="AAA+ ATPase" evidence="4">
    <location>
        <begin position="115"/>
        <end position="248"/>
    </location>
</feature>
<evidence type="ECO:0000313" key="5">
    <source>
        <dbReference type="EMBL" id="QIM10794.1"/>
    </source>
</evidence>
<dbReference type="InterPro" id="IPR027417">
    <property type="entry name" value="P-loop_NTPase"/>
</dbReference>
<gene>
    <name evidence="5" type="ORF">Muribac1_0030</name>
</gene>
<sequence>MERTNNPEALTSASAVKDRNQQTLDLMNRMRMHGMASAFQESLQSKVAESMTPDAFLSMLIAREWDCRSDAVIQRLIRMASFRYNAYLEDVDYTISRGLDRNQMERLASLDFIRKGQNLFITGSSGTGKSYLASALGHQACKEGIRTLYANASKLLGVLKVAKTKGTLETEMKKIERSQLLILEDMFLVGLDAKERPLLLEIIEDRHERKSIIITSQLPVNSWYNAVGDQTVADAILDRIVHTAYTIELYGESMRKIKRSSNK</sequence>
<dbReference type="NCBIfam" id="NF038214">
    <property type="entry name" value="IS21_help_AAA"/>
    <property type="match status" value="1"/>
</dbReference>
<evidence type="ECO:0000256" key="1">
    <source>
        <dbReference type="ARBA" id="ARBA00008059"/>
    </source>
</evidence>
<dbReference type="Pfam" id="PF01695">
    <property type="entry name" value="IstB_IS21"/>
    <property type="match status" value="1"/>
</dbReference>
<dbReference type="InterPro" id="IPR002611">
    <property type="entry name" value="IstB_ATP-bd"/>
</dbReference>
<protein>
    <submittedName>
        <fullName evidence="5">ATP-binding protein</fullName>
    </submittedName>
</protein>
<dbReference type="SUPFAM" id="SSF52540">
    <property type="entry name" value="P-loop containing nucleoside triphosphate hydrolases"/>
    <property type="match status" value="1"/>
</dbReference>
<evidence type="ECO:0000256" key="2">
    <source>
        <dbReference type="ARBA" id="ARBA00022741"/>
    </source>
</evidence>
<evidence type="ECO:0000256" key="3">
    <source>
        <dbReference type="ARBA" id="ARBA00022840"/>
    </source>
</evidence>
<dbReference type="SMART" id="SM00382">
    <property type="entry name" value="AAA"/>
    <property type="match status" value="1"/>
</dbReference>
<dbReference type="CDD" id="cd00009">
    <property type="entry name" value="AAA"/>
    <property type="match status" value="1"/>
</dbReference>
<dbReference type="GO" id="GO:0006260">
    <property type="term" value="P:DNA replication"/>
    <property type="evidence" value="ECO:0007669"/>
    <property type="project" value="TreeGrafter"/>
</dbReference>
<dbReference type="PANTHER" id="PTHR30050:SF4">
    <property type="entry name" value="ATP-BINDING PROTEIN RV3427C IN INSERTION SEQUENCE-RELATED"/>
    <property type="match status" value="1"/>
</dbReference>
<reference evidence="5" key="1">
    <citation type="journal article" date="2020" name="J. ISSAAS">
        <title>Lactobacilli and other gastrointestinal microbiota of Peromyscus leucopus, reservoir host for agents of Lyme disease and other zoonoses in North America.</title>
        <authorList>
            <person name="Milovic A."/>
            <person name="Bassam K."/>
            <person name="Shao H."/>
            <person name="Chatzistamou I."/>
            <person name="Tufts D.M."/>
            <person name="Diuk-Wasser M."/>
            <person name="Barbour A.G."/>
        </authorList>
    </citation>
    <scope>NUCLEOTIDE SEQUENCE</scope>
    <source>
        <strain evidence="5">LL71</strain>
    </source>
</reference>
<dbReference type="InterPro" id="IPR028350">
    <property type="entry name" value="DNAC/IstB-like"/>
</dbReference>